<dbReference type="InterPro" id="IPR000182">
    <property type="entry name" value="GNAT_dom"/>
</dbReference>
<dbReference type="STRING" id="984485.A0A1E4RM26"/>
<dbReference type="Pfam" id="PF13527">
    <property type="entry name" value="Acetyltransf_9"/>
    <property type="match status" value="1"/>
</dbReference>
<dbReference type="PANTHER" id="PTHR34815">
    <property type="entry name" value="LYSINE ACETYLTRANSFERASE"/>
    <property type="match status" value="1"/>
</dbReference>
<gene>
    <name evidence="2" type="ORF">HYPBUDRAFT_134241</name>
</gene>
<dbReference type="RefSeq" id="XP_020077387.1">
    <property type="nucleotide sequence ID" value="XM_020219533.1"/>
</dbReference>
<evidence type="ECO:0000259" key="1">
    <source>
        <dbReference type="PROSITE" id="PS51186"/>
    </source>
</evidence>
<evidence type="ECO:0000313" key="2">
    <source>
        <dbReference type="EMBL" id="ODV68320.1"/>
    </source>
</evidence>
<dbReference type="OrthoDB" id="2020070at2759"/>
<dbReference type="PANTHER" id="PTHR34815:SF2">
    <property type="entry name" value="N-ACETYLTRANSFERASE DOMAIN-CONTAINING PROTEIN"/>
    <property type="match status" value="1"/>
</dbReference>
<dbReference type="InterPro" id="IPR053013">
    <property type="entry name" value="LAT"/>
</dbReference>
<accession>A0A1E4RM26</accession>
<dbReference type="Gene3D" id="3.40.630.30">
    <property type="match status" value="1"/>
</dbReference>
<protein>
    <submittedName>
        <fullName evidence="2">Lysine acetyltransferase</fullName>
    </submittedName>
</protein>
<evidence type="ECO:0000313" key="3">
    <source>
        <dbReference type="Proteomes" id="UP000095085"/>
    </source>
</evidence>
<dbReference type="Proteomes" id="UP000095085">
    <property type="component" value="Unassembled WGS sequence"/>
</dbReference>
<proteinExistence type="predicted"/>
<dbReference type="CDD" id="cd04301">
    <property type="entry name" value="NAT_SF"/>
    <property type="match status" value="1"/>
</dbReference>
<sequence length="418" mass="49290">MPSTTKINPNEYTLRLLTNEDHVQFTRYQNADTWKGRLSKEKYMMREATLLKSKIASSNDNKLYVFALHHNDEDEKFFCSVELLVRESWRFEVEDGEAVRRSIKSGCIGGVYTYPEYRGKGYASIMIDRLVEIAKEEYIGQDGFIFLYSEVGEYYSRFGFKSLEVPITHVPLQVEDSVNDKFEKLVESNPYEVELVNYHEFEPIFKKFNSACYAKFLSETKKDGKPRVSIDPSSDYIDWFHLRAKYLSHHIYYDEVPLIDYQNESYESIIKNYENIEPSKFGIEITNNGEIVGFIVWSYEFQVNDDTNKDENYITIIQTYVNENYNYNDTLLNLIELTKSYLEKQDLFKDFKNELIKLVIWESELNDSLIEKLNHRYNSKLGIENGSRSAILIYNGEDQNSLINGDLIWELNNKLPWF</sequence>
<dbReference type="GO" id="GO:0016747">
    <property type="term" value="F:acyltransferase activity, transferring groups other than amino-acyl groups"/>
    <property type="evidence" value="ECO:0007669"/>
    <property type="project" value="InterPro"/>
</dbReference>
<feature type="domain" description="N-acetyltransferase" evidence="1">
    <location>
        <begin position="12"/>
        <end position="181"/>
    </location>
</feature>
<keyword evidence="2" id="KW-0808">Transferase</keyword>
<dbReference type="InterPro" id="IPR055100">
    <property type="entry name" value="GNAT_LYC1-like"/>
</dbReference>
<dbReference type="Pfam" id="PF22998">
    <property type="entry name" value="GNAT_LYC1-like"/>
    <property type="match status" value="1"/>
</dbReference>
<dbReference type="GeneID" id="30994083"/>
<dbReference type="InterPro" id="IPR016181">
    <property type="entry name" value="Acyl_CoA_acyltransferase"/>
</dbReference>
<dbReference type="AlphaFoldDB" id="A0A1E4RM26"/>
<organism evidence="2 3">
    <name type="scientific">Hyphopichia burtonii NRRL Y-1933</name>
    <dbReference type="NCBI Taxonomy" id="984485"/>
    <lineage>
        <taxon>Eukaryota</taxon>
        <taxon>Fungi</taxon>
        <taxon>Dikarya</taxon>
        <taxon>Ascomycota</taxon>
        <taxon>Saccharomycotina</taxon>
        <taxon>Pichiomycetes</taxon>
        <taxon>Debaryomycetaceae</taxon>
        <taxon>Hyphopichia</taxon>
    </lineage>
</organism>
<name>A0A1E4RM26_9ASCO</name>
<reference evidence="3" key="1">
    <citation type="submission" date="2016-05" db="EMBL/GenBank/DDBJ databases">
        <title>Comparative genomics of biotechnologically important yeasts.</title>
        <authorList>
            <consortium name="DOE Joint Genome Institute"/>
            <person name="Riley R."/>
            <person name="Haridas S."/>
            <person name="Wolfe K.H."/>
            <person name="Lopes M.R."/>
            <person name="Hittinger C.T."/>
            <person name="Goker M."/>
            <person name="Salamov A."/>
            <person name="Wisecaver J."/>
            <person name="Long T.M."/>
            <person name="Aerts A.L."/>
            <person name="Barry K."/>
            <person name="Choi C."/>
            <person name="Clum A."/>
            <person name="Coughlan A.Y."/>
            <person name="Deshpande S."/>
            <person name="Douglass A.P."/>
            <person name="Hanson S.J."/>
            <person name="Klenk H.-P."/>
            <person name="Labutti K."/>
            <person name="Lapidus A."/>
            <person name="Lindquist E."/>
            <person name="Lipzen A."/>
            <person name="Meier-Kolthoff J.P."/>
            <person name="Ohm R.A."/>
            <person name="Otillar R.P."/>
            <person name="Pangilinan J."/>
            <person name="Peng Y."/>
            <person name="Rokas A."/>
            <person name="Rosa C.A."/>
            <person name="Scheuner C."/>
            <person name="Sibirny A.A."/>
            <person name="Slot J.C."/>
            <person name="Stielow J.B."/>
            <person name="Sun H."/>
            <person name="Kurtzman C.P."/>
            <person name="Blackwell M."/>
            <person name="Grigoriev I.V."/>
            <person name="Jeffries T.W."/>
        </authorList>
    </citation>
    <scope>NUCLEOTIDE SEQUENCE [LARGE SCALE GENOMIC DNA]</scope>
    <source>
        <strain evidence="3">NRRL Y-1933</strain>
    </source>
</reference>
<dbReference type="PROSITE" id="PS51186">
    <property type="entry name" value="GNAT"/>
    <property type="match status" value="1"/>
</dbReference>
<dbReference type="EMBL" id="KV454539">
    <property type="protein sequence ID" value="ODV68320.1"/>
    <property type="molecule type" value="Genomic_DNA"/>
</dbReference>
<keyword evidence="3" id="KW-1185">Reference proteome</keyword>
<dbReference type="SUPFAM" id="SSF55729">
    <property type="entry name" value="Acyl-CoA N-acyltransferases (Nat)"/>
    <property type="match status" value="1"/>
</dbReference>